<reference evidence="1" key="1">
    <citation type="submission" date="2018-06" db="EMBL/GenBank/DDBJ databases">
        <authorList>
            <person name="Ashton P.M."/>
            <person name="Dallman T."/>
            <person name="Nair S."/>
            <person name="De Pinna E."/>
            <person name="Peters T."/>
            <person name="Grant K."/>
        </authorList>
    </citation>
    <scope>NUCLEOTIDE SEQUENCE</scope>
    <source>
        <strain evidence="1">246187</strain>
    </source>
</reference>
<sequence length="137" mass="15186">MKHVRQQSTLYLHICFVLPEVSKITVATPAITHQAADMPSHQLDVSALIYPQKPPAIREVTDVNDPFRAHVIAIIPQPAVLPVRFMLVSQKVGARHFHLHQHAAASPSPSIAPCIGTFCIAHSTNLIQRYLAPWPPR</sequence>
<organism evidence="1">
    <name type="scientific">Salmonella muenchen</name>
    <dbReference type="NCBI Taxonomy" id="596"/>
    <lineage>
        <taxon>Bacteria</taxon>
        <taxon>Pseudomonadati</taxon>
        <taxon>Pseudomonadota</taxon>
        <taxon>Gammaproteobacteria</taxon>
        <taxon>Enterobacterales</taxon>
        <taxon>Enterobacteriaceae</taxon>
        <taxon>Salmonella</taxon>
    </lineage>
</organism>
<name>A0A5W3IPF7_SALMU</name>
<evidence type="ECO:0000313" key="1">
    <source>
        <dbReference type="EMBL" id="EBW6611154.1"/>
    </source>
</evidence>
<accession>A0A5W3IPF7</accession>
<protein>
    <submittedName>
        <fullName evidence="1">Uncharacterized protein</fullName>
    </submittedName>
</protein>
<proteinExistence type="predicted"/>
<dbReference type="AlphaFoldDB" id="A0A5W3IPF7"/>
<gene>
    <name evidence="1" type="ORF">DP785_20270</name>
</gene>
<comment type="caution">
    <text evidence="1">The sequence shown here is derived from an EMBL/GenBank/DDBJ whole genome shotgun (WGS) entry which is preliminary data.</text>
</comment>
<dbReference type="EMBL" id="AAHIXF010000019">
    <property type="protein sequence ID" value="EBW6611154.1"/>
    <property type="molecule type" value="Genomic_DNA"/>
</dbReference>